<dbReference type="GO" id="GO:0003676">
    <property type="term" value="F:nucleic acid binding"/>
    <property type="evidence" value="ECO:0007669"/>
    <property type="project" value="InterPro"/>
</dbReference>
<dbReference type="Gene3D" id="3.30.420.10">
    <property type="entry name" value="Ribonuclease H-like superfamily/Ribonuclease H"/>
    <property type="match status" value="1"/>
</dbReference>
<dbReference type="AlphaFoldDB" id="A0A0T6BA58"/>
<comment type="caution">
    <text evidence="1">The sequence shown here is derived from an EMBL/GenBank/DDBJ whole genome shotgun (WGS) entry which is preliminary data.</text>
</comment>
<proteinExistence type="predicted"/>
<sequence length="240" mass="27038">MKVLVKLSQQESFSEELCSLRQQTNINGNVVKLSPFLDEEGYLRVGGGLTNSNFNNNKKYPLLISGKHILAKLILEYEHNRLRHAGPQYTLSSVSDHYWITGAGGRNLISSVMYKCVRFKVKPVIAKQIMDNSPKHRTGNVHSFYAAGTDCAGLFLPKERSGRAAKTTKCYICIFICFSTKAIHLEPVGDLITKTFIAISRRFVSRRGLPNHICLDNWKISKIRINGFGKIFTQKSINSK</sequence>
<protein>
    <recommendedName>
        <fullName evidence="3">Integrase zinc-binding domain-containing protein</fullName>
    </recommendedName>
</protein>
<organism evidence="1 2">
    <name type="scientific">Oryctes borbonicus</name>
    <dbReference type="NCBI Taxonomy" id="1629725"/>
    <lineage>
        <taxon>Eukaryota</taxon>
        <taxon>Metazoa</taxon>
        <taxon>Ecdysozoa</taxon>
        <taxon>Arthropoda</taxon>
        <taxon>Hexapoda</taxon>
        <taxon>Insecta</taxon>
        <taxon>Pterygota</taxon>
        <taxon>Neoptera</taxon>
        <taxon>Endopterygota</taxon>
        <taxon>Coleoptera</taxon>
        <taxon>Polyphaga</taxon>
        <taxon>Scarabaeiformia</taxon>
        <taxon>Scarabaeidae</taxon>
        <taxon>Dynastinae</taxon>
        <taxon>Oryctes</taxon>
    </lineage>
</organism>
<dbReference type="PANTHER" id="PTHR47331">
    <property type="entry name" value="PHD-TYPE DOMAIN-CONTAINING PROTEIN"/>
    <property type="match status" value="1"/>
</dbReference>
<evidence type="ECO:0000313" key="2">
    <source>
        <dbReference type="Proteomes" id="UP000051574"/>
    </source>
</evidence>
<keyword evidence="2" id="KW-1185">Reference proteome</keyword>
<evidence type="ECO:0000313" key="1">
    <source>
        <dbReference type="EMBL" id="KRT84216.1"/>
    </source>
</evidence>
<reference evidence="1 2" key="1">
    <citation type="submission" date="2015-09" db="EMBL/GenBank/DDBJ databases">
        <title>Draft genome of the scarab beetle Oryctes borbonicus.</title>
        <authorList>
            <person name="Meyer J.M."/>
            <person name="Markov G.V."/>
            <person name="Baskaran P."/>
            <person name="Herrmann M."/>
            <person name="Sommer R.J."/>
            <person name="Roedelsperger C."/>
        </authorList>
    </citation>
    <scope>NUCLEOTIDE SEQUENCE [LARGE SCALE GENOMIC DNA]</scope>
    <source>
        <strain evidence="1">OB123</strain>
        <tissue evidence="1">Whole animal</tissue>
    </source>
</reference>
<dbReference type="EMBL" id="LJIG01002724">
    <property type="protein sequence ID" value="KRT84216.1"/>
    <property type="molecule type" value="Genomic_DNA"/>
</dbReference>
<name>A0A0T6BA58_9SCAR</name>
<dbReference type="PANTHER" id="PTHR47331:SF5">
    <property type="entry name" value="RIBONUCLEASE H"/>
    <property type="match status" value="1"/>
</dbReference>
<evidence type="ECO:0008006" key="3">
    <source>
        <dbReference type="Google" id="ProtNLM"/>
    </source>
</evidence>
<dbReference type="OrthoDB" id="6624197at2759"/>
<dbReference type="Proteomes" id="UP000051574">
    <property type="component" value="Unassembled WGS sequence"/>
</dbReference>
<gene>
    <name evidence="1" type="ORF">AMK59_740</name>
</gene>
<dbReference type="InterPro" id="IPR036397">
    <property type="entry name" value="RNaseH_sf"/>
</dbReference>
<accession>A0A0T6BA58</accession>